<accession>A0ABW1J805</accession>
<evidence type="ECO:0000313" key="3">
    <source>
        <dbReference type="Proteomes" id="UP001596302"/>
    </source>
</evidence>
<evidence type="ECO:0000313" key="2">
    <source>
        <dbReference type="EMBL" id="MFC5996739.1"/>
    </source>
</evidence>
<comment type="caution">
    <text evidence="2">The sequence shown here is derived from an EMBL/GenBank/DDBJ whole genome shotgun (WGS) entry which is preliminary data.</text>
</comment>
<name>A0ABW1J805_9PSEU</name>
<dbReference type="EMBL" id="JBHSQW010000044">
    <property type="protein sequence ID" value="MFC5996739.1"/>
    <property type="molecule type" value="Genomic_DNA"/>
</dbReference>
<reference evidence="3" key="1">
    <citation type="journal article" date="2019" name="Int. J. Syst. Evol. Microbiol.">
        <title>The Global Catalogue of Microorganisms (GCM) 10K type strain sequencing project: providing services to taxonomists for standard genome sequencing and annotation.</title>
        <authorList>
            <consortium name="The Broad Institute Genomics Platform"/>
            <consortium name="The Broad Institute Genome Sequencing Center for Infectious Disease"/>
            <person name="Wu L."/>
            <person name="Ma J."/>
        </authorList>
    </citation>
    <scope>NUCLEOTIDE SEQUENCE [LARGE SCALE GENOMIC DNA]</scope>
    <source>
        <strain evidence="3">CCM 8391</strain>
    </source>
</reference>
<comment type="similarity">
    <text evidence="1">Belongs to the CutA family.</text>
</comment>
<dbReference type="SUPFAM" id="SSF54913">
    <property type="entry name" value="GlnB-like"/>
    <property type="match status" value="1"/>
</dbReference>
<dbReference type="InterPro" id="IPR015867">
    <property type="entry name" value="N-reg_PII/ATP_PRibTrfase_C"/>
</dbReference>
<organism evidence="2 3">
    <name type="scientific">Pseudonocardia hispaniensis</name>
    <dbReference type="NCBI Taxonomy" id="904933"/>
    <lineage>
        <taxon>Bacteria</taxon>
        <taxon>Bacillati</taxon>
        <taxon>Actinomycetota</taxon>
        <taxon>Actinomycetes</taxon>
        <taxon>Pseudonocardiales</taxon>
        <taxon>Pseudonocardiaceae</taxon>
        <taxon>Pseudonocardia</taxon>
    </lineage>
</organism>
<dbReference type="Gene3D" id="3.30.70.120">
    <property type="match status" value="1"/>
</dbReference>
<evidence type="ECO:0000256" key="1">
    <source>
        <dbReference type="ARBA" id="ARBA00010169"/>
    </source>
</evidence>
<dbReference type="Pfam" id="PF03091">
    <property type="entry name" value="CutA1"/>
    <property type="match status" value="1"/>
</dbReference>
<keyword evidence="3" id="KW-1185">Reference proteome</keyword>
<proteinExistence type="inferred from homology"/>
<sequence length="116" mass="13238">MTESAPEQYECVEVVITAEDPEWLANFTRQLVEDRLVACGHNIAQIRAIYRWEGKVYDEPQARVGLHTRASLVPEIVARADRDHADDVPCVIALPVSAGHPDYLRWIYTETTRPHQ</sequence>
<dbReference type="RefSeq" id="WP_379587553.1">
    <property type="nucleotide sequence ID" value="NZ_JBHSQW010000044.1"/>
</dbReference>
<dbReference type="Proteomes" id="UP001596302">
    <property type="component" value="Unassembled WGS sequence"/>
</dbReference>
<dbReference type="PANTHER" id="PTHR23419">
    <property type="entry name" value="DIVALENT CATION TOLERANCE CUTA-RELATED"/>
    <property type="match status" value="1"/>
</dbReference>
<dbReference type="PANTHER" id="PTHR23419:SF8">
    <property type="entry name" value="FI09726P"/>
    <property type="match status" value="1"/>
</dbReference>
<protein>
    <submittedName>
        <fullName evidence="2">Divalent-cation tolerance protein CutA</fullName>
    </submittedName>
</protein>
<gene>
    <name evidence="2" type="primary">cutA</name>
    <name evidence="2" type="ORF">ACFQE5_21250</name>
</gene>
<dbReference type="InterPro" id="IPR011322">
    <property type="entry name" value="N-reg_PII-like_a/b"/>
</dbReference>
<dbReference type="InterPro" id="IPR004323">
    <property type="entry name" value="Ion_tolerance_CutA"/>
</dbReference>